<accession>A0A2P4Q2Y3</accession>
<organism evidence="1 2">
    <name type="scientific">Rhizophagus irregularis (strain DAOM 181602 / DAOM 197198 / MUCL 43194)</name>
    <name type="common">Arbuscular mycorrhizal fungus</name>
    <name type="synonym">Glomus intraradices</name>
    <dbReference type="NCBI Taxonomy" id="747089"/>
    <lineage>
        <taxon>Eukaryota</taxon>
        <taxon>Fungi</taxon>
        <taxon>Fungi incertae sedis</taxon>
        <taxon>Mucoromycota</taxon>
        <taxon>Glomeromycotina</taxon>
        <taxon>Glomeromycetes</taxon>
        <taxon>Glomerales</taxon>
        <taxon>Glomeraceae</taxon>
        <taxon>Rhizophagus</taxon>
    </lineage>
</organism>
<sequence length="113" mass="13150">MTANLANLQQNELSKRKRIDKVASETNITQDFPLQQNDYVIVLYGKKICIGKKTKEDICCDKLQRLNQGKLDFLFNMVKISSDQNTFLVKKKSDNLFVSFYDDKPLRLDEEIV</sequence>
<reference evidence="1 2" key="2">
    <citation type="journal article" date="2018" name="New Phytol.">
        <title>High intraspecific genome diversity in the model arbuscular mycorrhizal symbiont Rhizophagus irregularis.</title>
        <authorList>
            <person name="Chen E.C.H."/>
            <person name="Morin E."/>
            <person name="Beaudet D."/>
            <person name="Noel J."/>
            <person name="Yildirir G."/>
            <person name="Ndikumana S."/>
            <person name="Charron P."/>
            <person name="St-Onge C."/>
            <person name="Giorgi J."/>
            <person name="Kruger M."/>
            <person name="Marton T."/>
            <person name="Ropars J."/>
            <person name="Grigoriev I.V."/>
            <person name="Hainaut M."/>
            <person name="Henrissat B."/>
            <person name="Roux C."/>
            <person name="Martin F."/>
            <person name="Corradi N."/>
        </authorList>
    </citation>
    <scope>NUCLEOTIDE SEQUENCE [LARGE SCALE GENOMIC DNA]</scope>
    <source>
        <strain evidence="1 2">DAOM 197198</strain>
    </source>
</reference>
<dbReference type="Proteomes" id="UP000018888">
    <property type="component" value="Unassembled WGS sequence"/>
</dbReference>
<dbReference type="AlphaFoldDB" id="A0A2P4Q2Y3"/>
<evidence type="ECO:0000313" key="2">
    <source>
        <dbReference type="Proteomes" id="UP000018888"/>
    </source>
</evidence>
<evidence type="ECO:0000313" key="1">
    <source>
        <dbReference type="EMBL" id="POG72013.1"/>
    </source>
</evidence>
<reference evidence="1 2" key="1">
    <citation type="journal article" date="2013" name="Proc. Natl. Acad. Sci. U.S.A.">
        <title>Genome of an arbuscular mycorrhizal fungus provides insight into the oldest plant symbiosis.</title>
        <authorList>
            <person name="Tisserant E."/>
            <person name="Malbreil M."/>
            <person name="Kuo A."/>
            <person name="Kohler A."/>
            <person name="Symeonidi A."/>
            <person name="Balestrini R."/>
            <person name="Charron P."/>
            <person name="Duensing N."/>
            <person name="Frei Dit Frey N."/>
            <person name="Gianinazzi-Pearson V."/>
            <person name="Gilbert L.B."/>
            <person name="Handa Y."/>
            <person name="Herr J.R."/>
            <person name="Hijri M."/>
            <person name="Koul R."/>
            <person name="Kawaguchi M."/>
            <person name="Krajinski F."/>
            <person name="Lammers P.J."/>
            <person name="Masclaux F.G."/>
            <person name="Murat C."/>
            <person name="Morin E."/>
            <person name="Ndikumana S."/>
            <person name="Pagni M."/>
            <person name="Petitpierre D."/>
            <person name="Requena N."/>
            <person name="Rosikiewicz P."/>
            <person name="Riley R."/>
            <person name="Saito K."/>
            <person name="San Clemente H."/>
            <person name="Shapiro H."/>
            <person name="van Tuinen D."/>
            <person name="Becard G."/>
            <person name="Bonfante P."/>
            <person name="Paszkowski U."/>
            <person name="Shachar-Hill Y.Y."/>
            <person name="Tuskan G.A."/>
            <person name="Young P.W."/>
            <person name="Sanders I.R."/>
            <person name="Henrissat B."/>
            <person name="Rensing S.A."/>
            <person name="Grigoriev I.V."/>
            <person name="Corradi N."/>
            <person name="Roux C."/>
            <person name="Martin F."/>
        </authorList>
    </citation>
    <scope>NUCLEOTIDE SEQUENCE [LARGE SCALE GENOMIC DNA]</scope>
    <source>
        <strain evidence="1 2">DAOM 197198</strain>
    </source>
</reference>
<name>A0A2P4Q2Y3_RHIID</name>
<gene>
    <name evidence="1" type="ORF">GLOIN_2v1840720</name>
</gene>
<dbReference type="EMBL" id="AUPC02000100">
    <property type="protein sequence ID" value="POG72013.1"/>
    <property type="molecule type" value="Genomic_DNA"/>
</dbReference>
<comment type="caution">
    <text evidence="1">The sequence shown here is derived from an EMBL/GenBank/DDBJ whole genome shotgun (WGS) entry which is preliminary data.</text>
</comment>
<protein>
    <submittedName>
        <fullName evidence="1">Uncharacterized protein</fullName>
    </submittedName>
</protein>
<keyword evidence="2" id="KW-1185">Reference proteome</keyword>
<proteinExistence type="predicted"/>